<evidence type="ECO:0000313" key="8">
    <source>
        <dbReference type="EMBL" id="PIC38474.1"/>
    </source>
</evidence>
<comment type="caution">
    <text evidence="8">The sequence shown here is derived from an EMBL/GenBank/DDBJ whole genome shotgun (WGS) entry which is preliminary data.</text>
</comment>
<accession>A0A2G5UG06</accession>
<dbReference type="Proteomes" id="UP000230233">
    <property type="component" value="Chromosome III"/>
</dbReference>
<gene>
    <name evidence="8" type="primary">Cni-cyn-9</name>
    <name evidence="8" type="synonym">Cnig_chr_III.g10478</name>
    <name evidence="8" type="ORF">B9Z55_010478</name>
</gene>
<dbReference type="PRINTS" id="PR00153">
    <property type="entry name" value="CSAPPISMRASE"/>
</dbReference>
<comment type="similarity">
    <text evidence="2">Belongs to the cyclophilin-type PPIase family.</text>
</comment>
<dbReference type="GO" id="GO:0006457">
    <property type="term" value="P:protein folding"/>
    <property type="evidence" value="ECO:0007669"/>
    <property type="project" value="TreeGrafter"/>
</dbReference>
<dbReference type="InterPro" id="IPR029000">
    <property type="entry name" value="Cyclophilin-like_dom_sf"/>
</dbReference>
<feature type="domain" description="PPIase cyclophilin-type" evidence="7">
    <location>
        <begin position="9"/>
        <end position="174"/>
    </location>
</feature>
<organism evidence="8 9">
    <name type="scientific">Caenorhabditis nigoni</name>
    <dbReference type="NCBI Taxonomy" id="1611254"/>
    <lineage>
        <taxon>Eukaryota</taxon>
        <taxon>Metazoa</taxon>
        <taxon>Ecdysozoa</taxon>
        <taxon>Nematoda</taxon>
        <taxon>Chromadorea</taxon>
        <taxon>Rhabditida</taxon>
        <taxon>Rhabditina</taxon>
        <taxon>Rhabditomorpha</taxon>
        <taxon>Rhabditoidea</taxon>
        <taxon>Rhabditidae</taxon>
        <taxon>Peloderinae</taxon>
        <taxon>Caenorhabditis</taxon>
    </lineage>
</organism>
<evidence type="ECO:0000313" key="9">
    <source>
        <dbReference type="Proteomes" id="UP000230233"/>
    </source>
</evidence>
<sequence length="313" mass="36046">MSSLEKRVFLDMALDEKPIGRIEIKLFTSEAPKTCENFRALCTGELGMAPNNKARLHYKGNEIHRVVKKFMIQGGDITDGDGRGGFSIYGRYFDDEKFVLKHSKPYLLSMANKGPNSNSSQFFITTAPAPHCNGKHVVFGEVIKGREVVDVLDNLEVDEKSKPIAKVRIFNSGELVKKKKPSKTEEELAALEERKRQEAKKDIPDIPKSWLYRDNEKRESDFSSKTERSRVRSRSRSLSNNYETRRNHKADSRGDRNRRTQRADRRDDFGIAVRGRGGVQFRRERSVTPEHWRRHAPSKWQQGSYTHPVDLQP</sequence>
<dbReference type="FunFam" id="2.40.100.10:FF:000022">
    <property type="entry name" value="Peptidyl-prolyl cis-trans isomerase CYP95"/>
    <property type="match status" value="1"/>
</dbReference>
<dbReference type="OrthoDB" id="193499at2759"/>
<dbReference type="GO" id="GO:0005829">
    <property type="term" value="C:cytosol"/>
    <property type="evidence" value="ECO:0007669"/>
    <property type="project" value="TreeGrafter"/>
</dbReference>
<feature type="compositionally biased region" description="Basic and acidic residues" evidence="6">
    <location>
        <begin position="281"/>
        <end position="291"/>
    </location>
</feature>
<feature type="region of interest" description="Disordered" evidence="6">
    <location>
        <begin position="216"/>
        <end position="313"/>
    </location>
</feature>
<dbReference type="EC" id="5.2.1.8" evidence="3"/>
<protein>
    <recommendedName>
        <fullName evidence="3">peptidylprolyl isomerase</fullName>
        <ecNumber evidence="3">5.2.1.8</ecNumber>
    </recommendedName>
</protein>
<evidence type="ECO:0000256" key="6">
    <source>
        <dbReference type="SAM" id="MobiDB-lite"/>
    </source>
</evidence>
<comment type="catalytic activity">
    <reaction evidence="1">
        <text>[protein]-peptidylproline (omega=180) = [protein]-peptidylproline (omega=0)</text>
        <dbReference type="Rhea" id="RHEA:16237"/>
        <dbReference type="Rhea" id="RHEA-COMP:10747"/>
        <dbReference type="Rhea" id="RHEA-COMP:10748"/>
        <dbReference type="ChEBI" id="CHEBI:83833"/>
        <dbReference type="ChEBI" id="CHEBI:83834"/>
        <dbReference type="EC" id="5.2.1.8"/>
    </reaction>
</comment>
<evidence type="ECO:0000256" key="3">
    <source>
        <dbReference type="ARBA" id="ARBA00013194"/>
    </source>
</evidence>
<feature type="compositionally biased region" description="Basic and acidic residues" evidence="6">
    <location>
        <begin position="243"/>
        <end position="269"/>
    </location>
</feature>
<dbReference type="EMBL" id="PDUG01000003">
    <property type="protein sequence ID" value="PIC38474.1"/>
    <property type="molecule type" value="Genomic_DNA"/>
</dbReference>
<dbReference type="AlphaFoldDB" id="A0A2G5UG06"/>
<keyword evidence="4" id="KW-0697">Rotamase</keyword>
<dbReference type="InterPro" id="IPR002130">
    <property type="entry name" value="Cyclophilin-type_PPIase_dom"/>
</dbReference>
<evidence type="ECO:0000256" key="2">
    <source>
        <dbReference type="ARBA" id="ARBA00007365"/>
    </source>
</evidence>
<dbReference type="PROSITE" id="PS50072">
    <property type="entry name" value="CSA_PPIASE_2"/>
    <property type="match status" value="1"/>
</dbReference>
<evidence type="ECO:0000256" key="5">
    <source>
        <dbReference type="ARBA" id="ARBA00023235"/>
    </source>
</evidence>
<dbReference type="GO" id="GO:0016018">
    <property type="term" value="F:cyclosporin A binding"/>
    <property type="evidence" value="ECO:0007669"/>
    <property type="project" value="TreeGrafter"/>
</dbReference>
<dbReference type="Pfam" id="PF00160">
    <property type="entry name" value="Pro_isomerase"/>
    <property type="match status" value="1"/>
</dbReference>
<keyword evidence="9" id="KW-1185">Reference proteome</keyword>
<dbReference type="Gene3D" id="2.40.100.10">
    <property type="entry name" value="Cyclophilin-like"/>
    <property type="match status" value="1"/>
</dbReference>
<name>A0A2G5UG06_9PELO</name>
<feature type="compositionally biased region" description="Basic and acidic residues" evidence="6">
    <location>
        <begin position="216"/>
        <end position="230"/>
    </location>
</feature>
<keyword evidence="5" id="KW-0413">Isomerase</keyword>
<dbReference type="PANTHER" id="PTHR11071">
    <property type="entry name" value="PEPTIDYL-PROLYL CIS-TRANS ISOMERASE"/>
    <property type="match status" value="1"/>
</dbReference>
<dbReference type="PANTHER" id="PTHR11071:SF561">
    <property type="entry name" value="PEPTIDYL-PROLYL CIS-TRANS ISOMERASE D-RELATED"/>
    <property type="match status" value="1"/>
</dbReference>
<evidence type="ECO:0000259" key="7">
    <source>
        <dbReference type="PROSITE" id="PS50072"/>
    </source>
</evidence>
<evidence type="ECO:0000256" key="1">
    <source>
        <dbReference type="ARBA" id="ARBA00000971"/>
    </source>
</evidence>
<dbReference type="GO" id="GO:0003755">
    <property type="term" value="F:peptidyl-prolyl cis-trans isomerase activity"/>
    <property type="evidence" value="ECO:0007669"/>
    <property type="project" value="UniProtKB-KW"/>
</dbReference>
<evidence type="ECO:0000256" key="4">
    <source>
        <dbReference type="ARBA" id="ARBA00023110"/>
    </source>
</evidence>
<dbReference type="SUPFAM" id="SSF50891">
    <property type="entry name" value="Cyclophilin-like"/>
    <property type="match status" value="1"/>
</dbReference>
<reference evidence="9" key="1">
    <citation type="submission" date="2017-10" db="EMBL/GenBank/DDBJ databases">
        <title>Rapid genome shrinkage in a self-fertile nematode reveals novel sperm competition proteins.</title>
        <authorList>
            <person name="Yin D."/>
            <person name="Schwarz E.M."/>
            <person name="Thomas C.G."/>
            <person name="Felde R.L."/>
            <person name="Korf I.F."/>
            <person name="Cutter A.D."/>
            <person name="Schartner C.M."/>
            <person name="Ralston E.J."/>
            <person name="Meyer B.J."/>
            <person name="Haag E.S."/>
        </authorList>
    </citation>
    <scope>NUCLEOTIDE SEQUENCE [LARGE SCALE GENOMIC DNA]</scope>
    <source>
        <strain evidence="9">JU1422</strain>
    </source>
</reference>
<proteinExistence type="inferred from homology"/>
<dbReference type="STRING" id="1611254.A0A2G5UG06"/>